<evidence type="ECO:0000313" key="3">
    <source>
        <dbReference type="EMBL" id="PEH89700.1"/>
    </source>
</evidence>
<dbReference type="Pfam" id="PF03401">
    <property type="entry name" value="TctC"/>
    <property type="match status" value="1"/>
</dbReference>
<dbReference type="Gene3D" id="3.40.190.10">
    <property type="entry name" value="Periplasmic binding protein-like II"/>
    <property type="match status" value="1"/>
</dbReference>
<keyword evidence="4" id="KW-1185">Reference proteome</keyword>
<gene>
    <name evidence="3" type="ORF">CRM82_14820</name>
</gene>
<keyword evidence="2" id="KW-0732">Signal</keyword>
<protein>
    <submittedName>
        <fullName evidence="3">Tripartite tricarboxylate transporter substrate binding protein</fullName>
    </submittedName>
</protein>
<dbReference type="Gene3D" id="3.40.190.150">
    <property type="entry name" value="Bordetella uptake gene, domain 1"/>
    <property type="match status" value="1"/>
</dbReference>
<proteinExistence type="inferred from homology"/>
<dbReference type="GeneID" id="80801894"/>
<dbReference type="EMBL" id="PDEA01000001">
    <property type="protein sequence ID" value="PEH89700.1"/>
    <property type="molecule type" value="Genomic_DNA"/>
</dbReference>
<feature type="signal peptide" evidence="2">
    <location>
        <begin position="1"/>
        <end position="24"/>
    </location>
</feature>
<dbReference type="RefSeq" id="WP_066532800.1">
    <property type="nucleotide sequence ID" value="NZ_DALZQJ010000021.1"/>
</dbReference>
<dbReference type="InterPro" id="IPR005064">
    <property type="entry name" value="BUG"/>
</dbReference>
<dbReference type="STRING" id="1219032.GCA_001515545_00323"/>
<evidence type="ECO:0000256" key="1">
    <source>
        <dbReference type="ARBA" id="ARBA00006987"/>
    </source>
</evidence>
<accession>A0A2A7UWN2</accession>
<dbReference type="SUPFAM" id="SSF53850">
    <property type="entry name" value="Periplasmic binding protein-like II"/>
    <property type="match status" value="1"/>
</dbReference>
<dbReference type="OrthoDB" id="8678477at2"/>
<reference evidence="4" key="1">
    <citation type="submission" date="2017-09" db="EMBL/GenBank/DDBJ databases">
        <title>FDA dAtabase for Regulatory Grade micrObial Sequences (FDA-ARGOS): Supporting development and validation of Infectious Disease Dx tests.</title>
        <authorList>
            <person name="Minogue T."/>
            <person name="Wolcott M."/>
            <person name="Wasieloski L."/>
            <person name="Aguilar W."/>
            <person name="Moore D."/>
            <person name="Tallon L."/>
            <person name="Sadzewicz L."/>
            <person name="Ott S."/>
            <person name="Zhao X."/>
            <person name="Nagaraj S."/>
            <person name="Vavikolanu K."/>
            <person name="Aluvathingal J."/>
            <person name="Nadendla S."/>
            <person name="Sichtig H."/>
        </authorList>
    </citation>
    <scope>NUCLEOTIDE SEQUENCE [LARGE SCALE GENOMIC DNA]</scope>
    <source>
        <strain evidence="4">FDAARGOS_394</strain>
    </source>
</reference>
<dbReference type="PANTHER" id="PTHR42928">
    <property type="entry name" value="TRICARBOXYLATE-BINDING PROTEIN"/>
    <property type="match status" value="1"/>
</dbReference>
<comment type="similarity">
    <text evidence="1">Belongs to the UPF0065 (bug) family.</text>
</comment>
<dbReference type="CDD" id="cd13578">
    <property type="entry name" value="PBP2_Bug27"/>
    <property type="match status" value="1"/>
</dbReference>
<dbReference type="PANTHER" id="PTHR42928:SF5">
    <property type="entry name" value="BLR1237 PROTEIN"/>
    <property type="match status" value="1"/>
</dbReference>
<organism evidence="3 4">
    <name type="scientific">Comamonas terrigena</name>
    <dbReference type="NCBI Taxonomy" id="32013"/>
    <lineage>
        <taxon>Bacteria</taxon>
        <taxon>Pseudomonadati</taxon>
        <taxon>Pseudomonadota</taxon>
        <taxon>Betaproteobacteria</taxon>
        <taxon>Burkholderiales</taxon>
        <taxon>Comamonadaceae</taxon>
        <taxon>Comamonas</taxon>
    </lineage>
</organism>
<sequence>MFRQLITCTSMALALGATATHAFAQGGTQDYPNKPIRLVIPFPPGGGTDILSRVIANKLTEATGWTVVPENKAGAGGTIGITEAVKSQPTGYDMVMGQKDNLILGPYLYKNLPWNPTKDLTPVAHIAYTPVIIATSANSPYKTIGDVIKAAKATPGKITYGSPGNGTSIHIAGHIFEKAAGIQLTHVPYKGSNPALMDAIAGNVDLLVSSIPSAIGQIKAGKLRPLAVTSAKRSSSLPDVPTMQDAGMKNFDVSTWYGLFMPANTPAAITQKMNAEVNKLLALPEVREAILAQGAEPQALSIKDFDAMYKADFSHSKAVVEASGAKIQ</sequence>
<dbReference type="AlphaFoldDB" id="A0A2A7UWN2"/>
<name>A0A2A7UWN2_COMTR</name>
<dbReference type="InterPro" id="IPR042100">
    <property type="entry name" value="Bug_dom1"/>
</dbReference>
<feature type="chain" id="PRO_5012879647" evidence="2">
    <location>
        <begin position="25"/>
        <end position="328"/>
    </location>
</feature>
<comment type="caution">
    <text evidence="3">The sequence shown here is derived from an EMBL/GenBank/DDBJ whole genome shotgun (WGS) entry which is preliminary data.</text>
</comment>
<dbReference type="Proteomes" id="UP000220246">
    <property type="component" value="Unassembled WGS sequence"/>
</dbReference>
<evidence type="ECO:0000256" key="2">
    <source>
        <dbReference type="SAM" id="SignalP"/>
    </source>
</evidence>
<evidence type="ECO:0000313" key="4">
    <source>
        <dbReference type="Proteomes" id="UP000220246"/>
    </source>
</evidence>
<dbReference type="PIRSF" id="PIRSF017082">
    <property type="entry name" value="YflP"/>
    <property type="match status" value="1"/>
</dbReference>